<evidence type="ECO:0000313" key="2">
    <source>
        <dbReference type="Proteomes" id="UP000030651"/>
    </source>
</evidence>
<dbReference type="KEGG" id="pfy:PFICI_02164"/>
<dbReference type="STRING" id="1229662.W3XDP2"/>
<dbReference type="Proteomes" id="UP000030651">
    <property type="component" value="Unassembled WGS sequence"/>
</dbReference>
<dbReference type="GeneID" id="19267177"/>
<reference evidence="2" key="1">
    <citation type="journal article" date="2015" name="BMC Genomics">
        <title>Genomic and transcriptomic analysis of the endophytic fungus Pestalotiopsis fici reveals its lifestyle and high potential for synthesis of natural products.</title>
        <authorList>
            <person name="Wang X."/>
            <person name="Zhang X."/>
            <person name="Liu L."/>
            <person name="Xiang M."/>
            <person name="Wang W."/>
            <person name="Sun X."/>
            <person name="Che Y."/>
            <person name="Guo L."/>
            <person name="Liu G."/>
            <person name="Guo L."/>
            <person name="Wang C."/>
            <person name="Yin W.B."/>
            <person name="Stadler M."/>
            <person name="Zhang X."/>
            <person name="Liu X."/>
        </authorList>
    </citation>
    <scope>NUCLEOTIDE SEQUENCE [LARGE SCALE GENOMIC DNA]</scope>
    <source>
        <strain evidence="2">W106-1 / CGMCC3.15140</strain>
    </source>
</reference>
<dbReference type="Gene3D" id="3.20.20.370">
    <property type="entry name" value="Glycoside hydrolase/deacetylase"/>
    <property type="match status" value="1"/>
</dbReference>
<dbReference type="InterPro" id="IPR005501">
    <property type="entry name" value="LamB/YcsF/PxpA-like"/>
</dbReference>
<dbReference type="SUPFAM" id="SSF88713">
    <property type="entry name" value="Glycoside hydrolase/deacetylase"/>
    <property type="match status" value="1"/>
</dbReference>
<keyword evidence="2" id="KW-1185">Reference proteome</keyword>
<evidence type="ECO:0000313" key="1">
    <source>
        <dbReference type="EMBL" id="ETS84139.1"/>
    </source>
</evidence>
<organism evidence="1 2">
    <name type="scientific">Pestalotiopsis fici (strain W106-1 / CGMCC3.15140)</name>
    <dbReference type="NCBI Taxonomy" id="1229662"/>
    <lineage>
        <taxon>Eukaryota</taxon>
        <taxon>Fungi</taxon>
        <taxon>Dikarya</taxon>
        <taxon>Ascomycota</taxon>
        <taxon>Pezizomycotina</taxon>
        <taxon>Sordariomycetes</taxon>
        <taxon>Xylariomycetidae</taxon>
        <taxon>Amphisphaeriales</taxon>
        <taxon>Sporocadaceae</taxon>
        <taxon>Pestalotiopsis</taxon>
    </lineage>
</organism>
<dbReference type="RefSeq" id="XP_007828936.1">
    <property type="nucleotide sequence ID" value="XM_007830745.1"/>
</dbReference>
<name>W3XDP2_PESFW</name>
<dbReference type="InParanoid" id="W3XDP2"/>
<dbReference type="Pfam" id="PF03746">
    <property type="entry name" value="LamB_YcsF"/>
    <property type="match status" value="1"/>
</dbReference>
<dbReference type="EMBL" id="KI912110">
    <property type="protein sequence ID" value="ETS84139.1"/>
    <property type="molecule type" value="Genomic_DNA"/>
</dbReference>
<dbReference type="AlphaFoldDB" id="W3XDP2"/>
<dbReference type="HOGENOM" id="CLU_069535_0_0_1"/>
<proteinExistence type="predicted"/>
<accession>W3XDP2</accession>
<evidence type="ECO:0008006" key="3">
    <source>
        <dbReference type="Google" id="ProtNLM"/>
    </source>
</evidence>
<sequence length="279" mass="29439">MTRRSVDLATELGESFYLPPCGLSLDILGTLKNSAGLQLHPRHTTPRQDGALLNIVSTGYVACGGHSGDAVVMAQTIHELVAMGKAIGAHPSYPDIFGFGQVTPSNLDNDQLFSVLVSQLGSVCALAKAAGTQIQAVKCHGALAFDVAYKPEVTITMARAMLQVDSSMALVIFAGSKGIEAACGCGIRVIREAYVDRRYDINGRILNRKLPGALIVDAKEAVEQAISIILRGRVLAEDGEWIDLAADSLCLHADTPGSRTIAEKLQVALSEACIVVKAA</sequence>
<dbReference type="PANTHER" id="PTHR30292">
    <property type="entry name" value="UNCHARACTERIZED PROTEIN YBGL-RELATED"/>
    <property type="match status" value="1"/>
</dbReference>
<gene>
    <name evidence="1" type="ORF">PFICI_02164</name>
</gene>
<dbReference type="InterPro" id="IPR011330">
    <property type="entry name" value="Glyco_hydro/deAcase_b/a-brl"/>
</dbReference>
<protein>
    <recommendedName>
        <fullName evidence="3">Lactam utilization protein lamB</fullName>
    </recommendedName>
</protein>
<dbReference type="PANTHER" id="PTHR30292:SF0">
    <property type="entry name" value="5-OXOPROLINASE SUBUNIT A"/>
    <property type="match status" value="1"/>
</dbReference>
<dbReference type="OrthoDB" id="5295431at2759"/>
<dbReference type="GO" id="GO:0005975">
    <property type="term" value="P:carbohydrate metabolic process"/>
    <property type="evidence" value="ECO:0007669"/>
    <property type="project" value="InterPro"/>
</dbReference>
<dbReference type="eggNOG" id="ENOG502RG2S">
    <property type="taxonomic scope" value="Eukaryota"/>
</dbReference>